<dbReference type="EC" id="2.10.1.1" evidence="1"/>
<dbReference type="SUPFAM" id="SSF63882">
    <property type="entry name" value="MoeA N-terminal region -like"/>
    <property type="match status" value="1"/>
</dbReference>
<keyword evidence="1" id="KW-0479">Metal-binding</keyword>
<dbReference type="EMBL" id="JBBMEJ010000014">
    <property type="protein sequence ID" value="MEQ2371611.1"/>
    <property type="molecule type" value="Genomic_DNA"/>
</dbReference>
<dbReference type="PANTHER" id="PTHR10192">
    <property type="entry name" value="MOLYBDOPTERIN BIOSYNTHESIS PROTEIN"/>
    <property type="match status" value="1"/>
</dbReference>
<evidence type="ECO:0000313" key="4">
    <source>
        <dbReference type="Proteomes" id="UP001473063"/>
    </source>
</evidence>
<dbReference type="Pfam" id="PF03453">
    <property type="entry name" value="MoeA_N"/>
    <property type="match status" value="1"/>
</dbReference>
<keyword evidence="1" id="KW-0501">Molybdenum cofactor biosynthesis</keyword>
<keyword evidence="1" id="KW-0460">Magnesium</keyword>
<comment type="pathway">
    <text evidence="1">Cofactor biosynthesis; molybdopterin biosynthesis.</text>
</comment>
<feature type="domain" description="MoeA N-terminal and linker" evidence="2">
    <location>
        <begin position="3"/>
        <end position="64"/>
    </location>
</feature>
<evidence type="ECO:0000259" key="2">
    <source>
        <dbReference type="Pfam" id="PF03453"/>
    </source>
</evidence>
<evidence type="ECO:0000256" key="1">
    <source>
        <dbReference type="RuleBase" id="RU365090"/>
    </source>
</evidence>
<keyword evidence="1" id="KW-0808">Transferase</keyword>
<keyword evidence="4" id="KW-1185">Reference proteome</keyword>
<proteinExistence type="inferred from homology"/>
<comment type="similarity">
    <text evidence="1">Belongs to the MoeA family.</text>
</comment>
<name>A0ABV1BGF2_9FIRM</name>
<dbReference type="PANTHER" id="PTHR10192:SF5">
    <property type="entry name" value="GEPHYRIN"/>
    <property type="match status" value="1"/>
</dbReference>
<reference evidence="3 4" key="1">
    <citation type="submission" date="2024-03" db="EMBL/GenBank/DDBJ databases">
        <title>Human intestinal bacterial collection.</title>
        <authorList>
            <person name="Pauvert C."/>
            <person name="Hitch T.C.A."/>
            <person name="Clavel T."/>
        </authorList>
    </citation>
    <scope>NUCLEOTIDE SEQUENCE [LARGE SCALE GENOMIC DNA]</scope>
    <source>
        <strain evidence="3 4">CLA-JM-H16</strain>
    </source>
</reference>
<comment type="caution">
    <text evidence="3">The sequence shown here is derived from an EMBL/GenBank/DDBJ whole genome shotgun (WGS) entry which is preliminary data.</text>
</comment>
<dbReference type="InterPro" id="IPR038987">
    <property type="entry name" value="MoeA-like"/>
</dbReference>
<gene>
    <name evidence="3" type="ORF">WMO28_11850</name>
</gene>
<dbReference type="InterPro" id="IPR036135">
    <property type="entry name" value="MoeA_linker/N_sf"/>
</dbReference>
<comment type="cofactor">
    <cofactor evidence="1">
        <name>Mg(2+)</name>
        <dbReference type="ChEBI" id="CHEBI:18420"/>
    </cofactor>
</comment>
<dbReference type="Gene3D" id="2.170.190.11">
    <property type="entry name" value="Molybdopterin biosynthesis moea protein, domain 3"/>
    <property type="match status" value="1"/>
</dbReference>
<dbReference type="InterPro" id="IPR005110">
    <property type="entry name" value="MoeA_linker/N"/>
</dbReference>
<comment type="catalytic activity">
    <reaction evidence="1">
        <text>adenylyl-molybdopterin + molybdate = Mo-molybdopterin + AMP + H(+)</text>
        <dbReference type="Rhea" id="RHEA:35047"/>
        <dbReference type="ChEBI" id="CHEBI:15378"/>
        <dbReference type="ChEBI" id="CHEBI:36264"/>
        <dbReference type="ChEBI" id="CHEBI:62727"/>
        <dbReference type="ChEBI" id="CHEBI:71302"/>
        <dbReference type="ChEBI" id="CHEBI:456215"/>
    </reaction>
</comment>
<protein>
    <recommendedName>
        <fullName evidence="1">Molybdopterin molybdenumtransferase</fullName>
        <ecNumber evidence="1">2.10.1.1</ecNumber>
    </recommendedName>
</protein>
<accession>A0ABV1BGF2</accession>
<evidence type="ECO:0000313" key="3">
    <source>
        <dbReference type="EMBL" id="MEQ2371611.1"/>
    </source>
</evidence>
<sequence>MLEHTKVIEETETVPLLQACGRVLAKDMIAGFDNPPFDRSPVDGYACKAEDITDASESHPVLPEADGTTKNVFPCKVERVIEDVFSYILIVSTKEEARIRVDVTKEQWQQYQKHISGNKIWIGIDEKDVMLLK</sequence>
<keyword evidence="1" id="KW-0500">Molybdenum</keyword>
<dbReference type="Gene3D" id="3.90.105.10">
    <property type="entry name" value="Molybdopterin biosynthesis moea protein, domain 2"/>
    <property type="match status" value="1"/>
</dbReference>
<comment type="function">
    <text evidence="1">Catalyzes the insertion of molybdate into adenylated molybdopterin with the concomitant release of AMP.</text>
</comment>
<dbReference type="RefSeq" id="WP_349057134.1">
    <property type="nucleotide sequence ID" value="NZ_JBBMEJ010000014.1"/>
</dbReference>
<organism evidence="3 4">
    <name type="scientific">Blautia aquisgranensis</name>
    <dbReference type="NCBI Taxonomy" id="3133153"/>
    <lineage>
        <taxon>Bacteria</taxon>
        <taxon>Bacillati</taxon>
        <taxon>Bacillota</taxon>
        <taxon>Clostridia</taxon>
        <taxon>Lachnospirales</taxon>
        <taxon>Lachnospiraceae</taxon>
        <taxon>Blautia</taxon>
    </lineage>
</organism>
<dbReference type="Proteomes" id="UP001473063">
    <property type="component" value="Unassembled WGS sequence"/>
</dbReference>